<proteinExistence type="predicted"/>
<protein>
    <submittedName>
        <fullName evidence="1">(northern house mosquito) hypothetical protein</fullName>
    </submittedName>
</protein>
<accession>A0A8D8AZU9</accession>
<evidence type="ECO:0000313" key="1">
    <source>
        <dbReference type="EMBL" id="CAG6465169.1"/>
    </source>
</evidence>
<dbReference type="AlphaFoldDB" id="A0A8D8AZU9"/>
<dbReference type="EMBL" id="HBUE01052479">
    <property type="protein sequence ID" value="CAG6465169.1"/>
    <property type="molecule type" value="Transcribed_RNA"/>
</dbReference>
<sequence length="110" mass="12615">MINRFFLLILLPVLVPVLVGPILGIAGTTVLEPVGITHFEISQSLSPHSLVRNPTDRCELFLKTLNWTVQCDQNLISTFDLTRKRETKNTFHVTQTFRNRKIYTNISNTF</sequence>
<name>A0A8D8AZU9_CULPI</name>
<organism evidence="1">
    <name type="scientific">Culex pipiens</name>
    <name type="common">House mosquito</name>
    <dbReference type="NCBI Taxonomy" id="7175"/>
    <lineage>
        <taxon>Eukaryota</taxon>
        <taxon>Metazoa</taxon>
        <taxon>Ecdysozoa</taxon>
        <taxon>Arthropoda</taxon>
        <taxon>Hexapoda</taxon>
        <taxon>Insecta</taxon>
        <taxon>Pterygota</taxon>
        <taxon>Neoptera</taxon>
        <taxon>Endopterygota</taxon>
        <taxon>Diptera</taxon>
        <taxon>Nematocera</taxon>
        <taxon>Culicoidea</taxon>
        <taxon>Culicidae</taxon>
        <taxon>Culicinae</taxon>
        <taxon>Culicini</taxon>
        <taxon>Culex</taxon>
        <taxon>Culex</taxon>
    </lineage>
</organism>
<reference evidence="1" key="1">
    <citation type="submission" date="2021-05" db="EMBL/GenBank/DDBJ databases">
        <authorList>
            <person name="Alioto T."/>
            <person name="Alioto T."/>
            <person name="Gomez Garrido J."/>
        </authorList>
    </citation>
    <scope>NUCLEOTIDE SEQUENCE</scope>
</reference>